<dbReference type="Proteomes" id="UP000242287">
    <property type="component" value="Unassembled WGS sequence"/>
</dbReference>
<accession>A0A2A9NJ68</accession>
<evidence type="ECO:0000313" key="2">
    <source>
        <dbReference type="EMBL" id="PFH48297.1"/>
    </source>
</evidence>
<keyword evidence="3" id="KW-1185">Reference proteome</keyword>
<dbReference type="OrthoDB" id="3039437at2759"/>
<evidence type="ECO:0000256" key="1">
    <source>
        <dbReference type="SAM" id="MobiDB-lite"/>
    </source>
</evidence>
<evidence type="ECO:0000313" key="3">
    <source>
        <dbReference type="Proteomes" id="UP000242287"/>
    </source>
</evidence>
<feature type="region of interest" description="Disordered" evidence="1">
    <location>
        <begin position="69"/>
        <end position="105"/>
    </location>
</feature>
<gene>
    <name evidence="2" type="ORF">AMATHDRAFT_65776</name>
</gene>
<dbReference type="AlphaFoldDB" id="A0A2A9NJ68"/>
<name>A0A2A9NJ68_9AGAR</name>
<protein>
    <submittedName>
        <fullName evidence="2">Uncharacterized protein</fullName>
    </submittedName>
</protein>
<dbReference type="EMBL" id="KZ302068">
    <property type="protein sequence ID" value="PFH48297.1"/>
    <property type="molecule type" value="Genomic_DNA"/>
</dbReference>
<proteinExistence type="predicted"/>
<sequence length="281" mass="31502">MISFNVTPFTDLPAHHMLRSYFTKDTKSKESDVNNVLLSHLWSDDRRREEQRFSSFMSELGDMAKDLGVVVPTTPEPGPATDNSVNDSPPEDNAGSNQESDSPEVARCFKPERREPSPEQLALPRTPKVVYPYKDSYKERQWPRRPKSVEEERQDAWIQKMTVKVQSLLLEVHQVLGTNPVLLSPPLDYTKDDPLPDDDFMGAVAESSANSDSPLDSSLLSTNYQHAILVPDDSNSYEEDHSAVTDIFEDDDFNLGDVSVCTADTSYSLDAEVNKSVSDNV</sequence>
<reference evidence="2 3" key="1">
    <citation type="submission" date="2014-02" db="EMBL/GenBank/DDBJ databases">
        <title>Transposable element dynamics among asymbiotic and ectomycorrhizal Amanita fungi.</title>
        <authorList>
            <consortium name="DOE Joint Genome Institute"/>
            <person name="Hess J."/>
            <person name="Skrede I."/>
            <person name="Wolfe B."/>
            <person name="LaButti K."/>
            <person name="Ohm R.A."/>
            <person name="Grigoriev I.V."/>
            <person name="Pringle A."/>
        </authorList>
    </citation>
    <scope>NUCLEOTIDE SEQUENCE [LARGE SCALE GENOMIC DNA]</scope>
    <source>
        <strain evidence="2 3">SKay4041</strain>
    </source>
</reference>
<organism evidence="2 3">
    <name type="scientific">Amanita thiersii Skay4041</name>
    <dbReference type="NCBI Taxonomy" id="703135"/>
    <lineage>
        <taxon>Eukaryota</taxon>
        <taxon>Fungi</taxon>
        <taxon>Dikarya</taxon>
        <taxon>Basidiomycota</taxon>
        <taxon>Agaricomycotina</taxon>
        <taxon>Agaricomycetes</taxon>
        <taxon>Agaricomycetidae</taxon>
        <taxon>Agaricales</taxon>
        <taxon>Pluteineae</taxon>
        <taxon>Amanitaceae</taxon>
        <taxon>Amanita</taxon>
    </lineage>
</organism>